<evidence type="ECO:0000256" key="1">
    <source>
        <dbReference type="SAM" id="MobiDB-lite"/>
    </source>
</evidence>
<reference evidence="2 3" key="1">
    <citation type="submission" date="2019-05" db="EMBL/GenBank/DDBJ databases">
        <title>Another draft genome of Portunus trituberculatus and its Hox gene families provides insights of decapod evolution.</title>
        <authorList>
            <person name="Jeong J.-H."/>
            <person name="Song I."/>
            <person name="Kim S."/>
            <person name="Choi T."/>
            <person name="Kim D."/>
            <person name="Ryu S."/>
            <person name="Kim W."/>
        </authorList>
    </citation>
    <scope>NUCLEOTIDE SEQUENCE [LARGE SCALE GENOMIC DNA]</scope>
    <source>
        <tissue evidence="2">Muscle</tissue>
    </source>
</reference>
<proteinExistence type="predicted"/>
<dbReference type="EMBL" id="VSRR010006829">
    <property type="protein sequence ID" value="MPC45657.1"/>
    <property type="molecule type" value="Genomic_DNA"/>
</dbReference>
<name>A0A5B7FJH3_PORTR</name>
<dbReference type="AlphaFoldDB" id="A0A5B7FJH3"/>
<feature type="compositionally biased region" description="Polar residues" evidence="1">
    <location>
        <begin position="33"/>
        <end position="59"/>
    </location>
</feature>
<accession>A0A5B7FJH3</accession>
<keyword evidence="3" id="KW-1185">Reference proteome</keyword>
<gene>
    <name evidence="2" type="ORF">E2C01_039363</name>
</gene>
<organism evidence="2 3">
    <name type="scientific">Portunus trituberculatus</name>
    <name type="common">Swimming crab</name>
    <name type="synonym">Neptunus trituberculatus</name>
    <dbReference type="NCBI Taxonomy" id="210409"/>
    <lineage>
        <taxon>Eukaryota</taxon>
        <taxon>Metazoa</taxon>
        <taxon>Ecdysozoa</taxon>
        <taxon>Arthropoda</taxon>
        <taxon>Crustacea</taxon>
        <taxon>Multicrustacea</taxon>
        <taxon>Malacostraca</taxon>
        <taxon>Eumalacostraca</taxon>
        <taxon>Eucarida</taxon>
        <taxon>Decapoda</taxon>
        <taxon>Pleocyemata</taxon>
        <taxon>Brachyura</taxon>
        <taxon>Eubrachyura</taxon>
        <taxon>Portunoidea</taxon>
        <taxon>Portunidae</taxon>
        <taxon>Portuninae</taxon>
        <taxon>Portunus</taxon>
    </lineage>
</organism>
<dbReference type="Proteomes" id="UP000324222">
    <property type="component" value="Unassembled WGS sequence"/>
</dbReference>
<feature type="region of interest" description="Disordered" evidence="1">
    <location>
        <begin position="33"/>
        <end position="73"/>
    </location>
</feature>
<evidence type="ECO:0000313" key="2">
    <source>
        <dbReference type="EMBL" id="MPC45657.1"/>
    </source>
</evidence>
<sequence length="73" mass="7717">MDTKVTTSSSLPCVAARCRGSCGKTELRVSISIKHTQLRPTPDNTSGQHRGGASSSLRQRSAPPGAELRVILV</sequence>
<comment type="caution">
    <text evidence="2">The sequence shown here is derived from an EMBL/GenBank/DDBJ whole genome shotgun (WGS) entry which is preliminary data.</text>
</comment>
<evidence type="ECO:0000313" key="3">
    <source>
        <dbReference type="Proteomes" id="UP000324222"/>
    </source>
</evidence>
<protein>
    <submittedName>
        <fullName evidence="2">Uncharacterized protein</fullName>
    </submittedName>
</protein>